<dbReference type="Proteomes" id="UP000655287">
    <property type="component" value="Unassembled WGS sequence"/>
</dbReference>
<dbReference type="RefSeq" id="WP_239137780.1">
    <property type="nucleotide sequence ID" value="NZ_BOOU01000074.1"/>
</dbReference>
<feature type="domain" description="Smf/DprA SLOG" evidence="3">
    <location>
        <begin position="104"/>
        <end position="315"/>
    </location>
</feature>
<dbReference type="InterPro" id="IPR057666">
    <property type="entry name" value="DrpA_SLOG"/>
</dbReference>
<dbReference type="EMBL" id="BOOU01000074">
    <property type="protein sequence ID" value="GII80531.1"/>
    <property type="molecule type" value="Genomic_DNA"/>
</dbReference>
<name>A0A919V0X4_9ACTN</name>
<proteinExistence type="inferred from homology"/>
<dbReference type="Pfam" id="PF02481">
    <property type="entry name" value="DNA_processg_A"/>
    <property type="match status" value="1"/>
</dbReference>
<dbReference type="AlphaFoldDB" id="A0A919V0X4"/>
<dbReference type="PANTHER" id="PTHR43022">
    <property type="entry name" value="PROTEIN SMF"/>
    <property type="match status" value="1"/>
</dbReference>
<feature type="region of interest" description="Disordered" evidence="2">
    <location>
        <begin position="50"/>
        <end position="75"/>
    </location>
</feature>
<feature type="compositionally biased region" description="Low complexity" evidence="2">
    <location>
        <begin position="58"/>
        <end position="72"/>
    </location>
</feature>
<protein>
    <submittedName>
        <fullName evidence="4">DNA processing protein DprA</fullName>
    </submittedName>
</protein>
<dbReference type="PANTHER" id="PTHR43022:SF1">
    <property type="entry name" value="PROTEIN SMF"/>
    <property type="match status" value="1"/>
</dbReference>
<dbReference type="GO" id="GO:0009294">
    <property type="term" value="P:DNA-mediated transformation"/>
    <property type="evidence" value="ECO:0007669"/>
    <property type="project" value="InterPro"/>
</dbReference>
<dbReference type="NCBIfam" id="TIGR00732">
    <property type="entry name" value="dprA"/>
    <property type="match status" value="1"/>
</dbReference>
<comment type="similarity">
    <text evidence="1">Belongs to the DprA/Smf family.</text>
</comment>
<keyword evidence="5" id="KW-1185">Reference proteome</keyword>
<organism evidence="4 5">
    <name type="scientific">Sphaerisporangium rufum</name>
    <dbReference type="NCBI Taxonomy" id="1381558"/>
    <lineage>
        <taxon>Bacteria</taxon>
        <taxon>Bacillati</taxon>
        <taxon>Actinomycetota</taxon>
        <taxon>Actinomycetes</taxon>
        <taxon>Streptosporangiales</taxon>
        <taxon>Streptosporangiaceae</taxon>
        <taxon>Sphaerisporangium</taxon>
    </lineage>
</organism>
<dbReference type="InterPro" id="IPR003488">
    <property type="entry name" value="DprA"/>
</dbReference>
<evidence type="ECO:0000256" key="1">
    <source>
        <dbReference type="ARBA" id="ARBA00006525"/>
    </source>
</evidence>
<evidence type="ECO:0000313" key="4">
    <source>
        <dbReference type="EMBL" id="GII80531.1"/>
    </source>
</evidence>
<accession>A0A919V0X4</accession>
<dbReference type="Gene3D" id="3.40.50.450">
    <property type="match status" value="1"/>
</dbReference>
<evidence type="ECO:0000259" key="3">
    <source>
        <dbReference type="Pfam" id="PF02481"/>
    </source>
</evidence>
<comment type="caution">
    <text evidence="4">The sequence shown here is derived from an EMBL/GenBank/DDBJ whole genome shotgun (WGS) entry which is preliminary data.</text>
</comment>
<dbReference type="SUPFAM" id="SSF102405">
    <property type="entry name" value="MCP/YpsA-like"/>
    <property type="match status" value="1"/>
</dbReference>
<reference evidence="4" key="1">
    <citation type="submission" date="2021-01" db="EMBL/GenBank/DDBJ databases">
        <title>Whole genome shotgun sequence of Sphaerisporangium rufum NBRC 109079.</title>
        <authorList>
            <person name="Komaki H."/>
            <person name="Tamura T."/>
        </authorList>
    </citation>
    <scope>NUCLEOTIDE SEQUENCE</scope>
    <source>
        <strain evidence="4">NBRC 109079</strain>
    </source>
</reference>
<gene>
    <name evidence="4" type="ORF">Sru01_55130</name>
</gene>
<sequence length="398" mass="40880">MTGPGRAERPGDPARLARVTLMRVAEPGDAVIGRLVDALGPEQALDQVSRGLPDRSVPAEPAGDGPDAGQAPARERRVAAWQARLATADAGRDLAAAGDLGVRLVVPGDPEWPTQLDDLGHQRPLGLWLHGDTDLRFSCLRSVAVVGSRAATPYGHHVAAELGADLSDAGWTVISGGAYGVDAAAHRGALTGSAPTVAVLACGTDVAYPAANHDLFTAIRGRGLIVSECPLGVRPTRPRFLIRNRVIAALSRGTVVVEAAVRSGALNTARHAVALHRRLGAVPGPVTSAGSAGCHRLIRDAEAVCVTSAAEVIELVGAIGADLAPQPAVPILPRDALDADTRDVLEAVPARAAAGPATIAVAAGVDLTRTLGCLGGLAAAGYVERVDRGWRLRRDAPR</sequence>
<evidence type="ECO:0000313" key="5">
    <source>
        <dbReference type="Proteomes" id="UP000655287"/>
    </source>
</evidence>
<evidence type="ECO:0000256" key="2">
    <source>
        <dbReference type="SAM" id="MobiDB-lite"/>
    </source>
</evidence>